<organism evidence="7 8">
    <name type="scientific">Martelella mediterranea</name>
    <dbReference type="NCBI Taxonomy" id="293089"/>
    <lineage>
        <taxon>Bacteria</taxon>
        <taxon>Pseudomonadati</taxon>
        <taxon>Pseudomonadota</taxon>
        <taxon>Alphaproteobacteria</taxon>
        <taxon>Hyphomicrobiales</taxon>
        <taxon>Aurantimonadaceae</taxon>
        <taxon>Martelella</taxon>
    </lineage>
</organism>
<keyword evidence="8" id="KW-1185">Reference proteome</keyword>
<evidence type="ECO:0000256" key="3">
    <source>
        <dbReference type="ARBA" id="ARBA00023125"/>
    </source>
</evidence>
<dbReference type="PANTHER" id="PTHR11019">
    <property type="entry name" value="HTH-TYPE TRANSCRIPTIONAL REGULATOR NIMR"/>
    <property type="match status" value="1"/>
</dbReference>
<dbReference type="AlphaFoldDB" id="A0A4R3NY75"/>
<dbReference type="PRINTS" id="PR00032">
    <property type="entry name" value="HTHARAC"/>
</dbReference>
<dbReference type="Pfam" id="PF02311">
    <property type="entry name" value="AraC_binding"/>
    <property type="match status" value="1"/>
</dbReference>
<dbReference type="PROSITE" id="PS01124">
    <property type="entry name" value="HTH_ARAC_FAMILY_2"/>
    <property type="match status" value="1"/>
</dbReference>
<evidence type="ECO:0000256" key="5">
    <source>
        <dbReference type="ARBA" id="ARBA00023163"/>
    </source>
</evidence>
<dbReference type="InterPro" id="IPR009057">
    <property type="entry name" value="Homeodomain-like_sf"/>
</dbReference>
<reference evidence="7 8" key="1">
    <citation type="submission" date="2019-03" db="EMBL/GenBank/DDBJ databases">
        <title>Freshwater and sediment microbial communities from various areas in North America, analyzing microbe dynamics in response to fracking.</title>
        <authorList>
            <person name="Lamendella R."/>
        </authorList>
    </citation>
    <scope>NUCLEOTIDE SEQUENCE [LARGE SCALE GENOMIC DNA]</scope>
    <source>
        <strain evidence="7 8">175.2</strain>
    </source>
</reference>
<dbReference type="PANTHER" id="PTHR11019:SF199">
    <property type="entry name" value="HTH-TYPE TRANSCRIPTIONAL REGULATOR NIMR"/>
    <property type="match status" value="1"/>
</dbReference>
<dbReference type="CDD" id="cd06124">
    <property type="entry name" value="cupin_NimR-like_N"/>
    <property type="match status" value="1"/>
</dbReference>
<keyword evidence="4" id="KW-0010">Activator</keyword>
<keyword evidence="5" id="KW-0804">Transcription</keyword>
<protein>
    <submittedName>
        <fullName evidence="7">AraC family transcriptional regulator</fullName>
    </submittedName>
</protein>
<evidence type="ECO:0000313" key="8">
    <source>
        <dbReference type="Proteomes" id="UP000295097"/>
    </source>
</evidence>
<dbReference type="Pfam" id="PF12833">
    <property type="entry name" value="HTH_18"/>
    <property type="match status" value="1"/>
</dbReference>
<dbReference type="GO" id="GO:0043565">
    <property type="term" value="F:sequence-specific DNA binding"/>
    <property type="evidence" value="ECO:0007669"/>
    <property type="project" value="InterPro"/>
</dbReference>
<dbReference type="FunFam" id="1.10.10.60:FF:000132">
    <property type="entry name" value="AraC family transcriptional regulator"/>
    <property type="match status" value="1"/>
</dbReference>
<evidence type="ECO:0000256" key="4">
    <source>
        <dbReference type="ARBA" id="ARBA00023159"/>
    </source>
</evidence>
<dbReference type="InterPro" id="IPR003313">
    <property type="entry name" value="AraC-bd"/>
</dbReference>
<evidence type="ECO:0000259" key="6">
    <source>
        <dbReference type="PROSITE" id="PS01124"/>
    </source>
</evidence>
<evidence type="ECO:0000256" key="2">
    <source>
        <dbReference type="ARBA" id="ARBA00023015"/>
    </source>
</evidence>
<dbReference type="SUPFAM" id="SSF46689">
    <property type="entry name" value="Homeodomain-like"/>
    <property type="match status" value="2"/>
</dbReference>
<dbReference type="SMART" id="SM00342">
    <property type="entry name" value="HTH_ARAC"/>
    <property type="match status" value="1"/>
</dbReference>
<sequence>MQNCYTMTSDVENLSTLERGNPGCICDPLKPVLVRSLETHEPGLRRNVRAHPRGQLLWAENGILRVHACGAHWLVPTSHAVWIRGETEHEVIAESGVSACFIYIDPSVLRGRASACEVVHMTPLMQHLVRRFRQISEDEPESARAQRMAQVIIDELTTLPEAPLRLPAGTDPRLQRVTNRLMARPEDRSGLEEMAQFSGTGARTLERLFQRETGLKFSEWRSRLRLMEAVNHLSHGKSSAEIAARLGYRSASAFVAAFRRSFGVPPQSYLKAGRGVQAGA</sequence>
<feature type="domain" description="HTH araC/xylS-type" evidence="6">
    <location>
        <begin position="175"/>
        <end position="272"/>
    </location>
</feature>
<name>A0A4R3NY75_9HYPH</name>
<dbReference type="Proteomes" id="UP000295097">
    <property type="component" value="Unassembled WGS sequence"/>
</dbReference>
<dbReference type="SUPFAM" id="SSF51182">
    <property type="entry name" value="RmlC-like cupins"/>
    <property type="match status" value="1"/>
</dbReference>
<dbReference type="InterPro" id="IPR011051">
    <property type="entry name" value="RmlC_Cupin_sf"/>
</dbReference>
<dbReference type="Gene3D" id="1.10.10.60">
    <property type="entry name" value="Homeodomain-like"/>
    <property type="match status" value="1"/>
</dbReference>
<dbReference type="InterPro" id="IPR020449">
    <property type="entry name" value="Tscrpt_reg_AraC-type_HTH"/>
</dbReference>
<dbReference type="GO" id="GO:0003700">
    <property type="term" value="F:DNA-binding transcription factor activity"/>
    <property type="evidence" value="ECO:0007669"/>
    <property type="project" value="InterPro"/>
</dbReference>
<accession>A0A4R3NY75</accession>
<proteinExistence type="predicted"/>
<keyword evidence="1" id="KW-0678">Repressor</keyword>
<dbReference type="EMBL" id="SMAR01000001">
    <property type="protein sequence ID" value="TCT44905.1"/>
    <property type="molecule type" value="Genomic_DNA"/>
</dbReference>
<keyword evidence="2" id="KW-0805">Transcription regulation</keyword>
<evidence type="ECO:0000313" key="7">
    <source>
        <dbReference type="EMBL" id="TCT44905.1"/>
    </source>
</evidence>
<evidence type="ECO:0000256" key="1">
    <source>
        <dbReference type="ARBA" id="ARBA00022491"/>
    </source>
</evidence>
<dbReference type="InterPro" id="IPR018060">
    <property type="entry name" value="HTH_AraC"/>
</dbReference>
<comment type="caution">
    <text evidence="7">The sequence shown here is derived from an EMBL/GenBank/DDBJ whole genome shotgun (WGS) entry which is preliminary data.</text>
</comment>
<gene>
    <name evidence="7" type="ORF">EDC90_100142</name>
</gene>
<keyword evidence="3" id="KW-0238">DNA-binding</keyword>